<evidence type="ECO:0000313" key="5">
    <source>
        <dbReference type="Proteomes" id="UP001330434"/>
    </source>
</evidence>
<dbReference type="Proteomes" id="UP001330434">
    <property type="component" value="Chromosome"/>
</dbReference>
<organism evidence="4 5">
    <name type="scientific">Candidatus Bealeia paramacronuclearis</name>
    <dbReference type="NCBI Taxonomy" id="1921001"/>
    <lineage>
        <taxon>Bacteria</taxon>
        <taxon>Pseudomonadati</taxon>
        <taxon>Pseudomonadota</taxon>
        <taxon>Alphaproteobacteria</taxon>
        <taxon>Holosporales</taxon>
        <taxon>Holosporaceae</taxon>
        <taxon>Candidatus Bealeia</taxon>
    </lineage>
</organism>
<evidence type="ECO:0000256" key="3">
    <source>
        <dbReference type="SAM" id="Phobius"/>
    </source>
</evidence>
<dbReference type="SUPFAM" id="SSF158791">
    <property type="entry name" value="MgtE N-terminal domain-like"/>
    <property type="match status" value="1"/>
</dbReference>
<name>A0ABZ2C646_9PROT</name>
<sequence length="291" mass="31841">MLGKIRFHKIPLGKIRIVLGRLPQVFTHSLQFRVRLLPLVIFCAVLMLSLRIYNIKRHFEGDSTASVVTTSLVAQASPAQPQASAQTSAPTSAPLPSVAETPNPEATPQKTKDSKKPFDPLSLTPEEIQVLQSLSQRRDEIEDKESSIKTREQLLKTMEDKIAQKLEDLKKLKGDIQGLVKTHDDKEQEKLKNLVKIYETMKPKDAARIMSQLDAEVLVNVAKQMKPAKISAIMSNMDPAIASGLTKELARRQDLTDKALKSSETQGSGSSGASGNTPAPQASTSPQVSGK</sequence>
<feature type="coiled-coil region" evidence="1">
    <location>
        <begin position="131"/>
        <end position="189"/>
    </location>
</feature>
<keyword evidence="1" id="KW-0175">Coiled coil</keyword>
<feature type="region of interest" description="Disordered" evidence="2">
    <location>
        <begin position="252"/>
        <end position="291"/>
    </location>
</feature>
<feature type="transmembrane region" description="Helical" evidence="3">
    <location>
        <begin position="36"/>
        <end position="53"/>
    </location>
</feature>
<feature type="region of interest" description="Disordered" evidence="2">
    <location>
        <begin position="78"/>
        <end position="122"/>
    </location>
</feature>
<evidence type="ECO:0000313" key="4">
    <source>
        <dbReference type="EMBL" id="WVX67081.1"/>
    </source>
</evidence>
<reference evidence="4 5" key="1">
    <citation type="journal article" date="2024" name="Environ. Microbiol.">
        <title>Novel evolutionary insights on the interactions of the Holosporales (Alphaproteobacteria) with eukaryotic hosts from comparative genomics.</title>
        <authorList>
            <person name="Giovannini M."/>
            <person name="Petroni G."/>
            <person name="Castelli M."/>
        </authorList>
    </citation>
    <scope>NUCLEOTIDE SEQUENCE [LARGE SCALE GENOMIC DNA]</scope>
    <source>
        <strain evidence="4 5">US_Bl 15I1</strain>
    </source>
</reference>
<protein>
    <submittedName>
        <fullName evidence="4">MotE family domain protein</fullName>
    </submittedName>
</protein>
<keyword evidence="5" id="KW-1185">Reference proteome</keyword>
<proteinExistence type="predicted"/>
<feature type="compositionally biased region" description="Basic and acidic residues" evidence="2">
    <location>
        <begin position="252"/>
        <end position="261"/>
    </location>
</feature>
<keyword evidence="3" id="KW-0812">Transmembrane</keyword>
<feature type="compositionally biased region" description="Polar residues" evidence="2">
    <location>
        <begin position="262"/>
        <end position="291"/>
    </location>
</feature>
<dbReference type="EMBL" id="CP133270">
    <property type="protein sequence ID" value="WVX67081.1"/>
    <property type="molecule type" value="Genomic_DNA"/>
</dbReference>
<keyword evidence="3" id="KW-0472">Membrane</keyword>
<keyword evidence="3" id="KW-1133">Transmembrane helix</keyword>
<dbReference type="RefSeq" id="WP_331255876.1">
    <property type="nucleotide sequence ID" value="NZ_CP133270.1"/>
</dbReference>
<gene>
    <name evidence="4" type="ORF">Bealeia1_01278</name>
</gene>
<accession>A0ABZ2C646</accession>
<evidence type="ECO:0000256" key="1">
    <source>
        <dbReference type="SAM" id="Coils"/>
    </source>
</evidence>
<feature type="compositionally biased region" description="Low complexity" evidence="2">
    <location>
        <begin position="78"/>
        <end position="99"/>
    </location>
</feature>
<evidence type="ECO:0000256" key="2">
    <source>
        <dbReference type="SAM" id="MobiDB-lite"/>
    </source>
</evidence>